<keyword evidence="1" id="KW-0732">Signal</keyword>
<organism evidence="2 3">
    <name type="scientific">Parapedobacter indicus</name>
    <dbReference type="NCBI Taxonomy" id="1477437"/>
    <lineage>
        <taxon>Bacteria</taxon>
        <taxon>Pseudomonadati</taxon>
        <taxon>Bacteroidota</taxon>
        <taxon>Sphingobacteriia</taxon>
        <taxon>Sphingobacteriales</taxon>
        <taxon>Sphingobacteriaceae</taxon>
        <taxon>Parapedobacter</taxon>
    </lineage>
</organism>
<reference evidence="2 3" key="1">
    <citation type="submission" date="2016-10" db="EMBL/GenBank/DDBJ databases">
        <authorList>
            <person name="de Groot N.N."/>
        </authorList>
    </citation>
    <scope>NUCLEOTIDE SEQUENCE [LARGE SCALE GENOMIC DNA]</scope>
    <source>
        <strain evidence="2 3">RK1</strain>
    </source>
</reference>
<dbReference type="InterPro" id="IPR041662">
    <property type="entry name" value="SusD-like_2"/>
</dbReference>
<dbReference type="RefSeq" id="WP_090631383.1">
    <property type="nucleotide sequence ID" value="NZ_FOQO01000013.1"/>
</dbReference>
<dbReference type="EMBL" id="FOQO01000013">
    <property type="protein sequence ID" value="SFJ72507.1"/>
    <property type="molecule type" value="Genomic_DNA"/>
</dbReference>
<sequence length="473" mass="53641">MKRITLLTLTLTVLLSAACKKNFEAINKNPNLIDQISPGTLLNEIIYNMASTNLRNNYNITCQLMQVQLNYPQYYGGVHRYEILENTGLSQWDASYKWAKNVSEMLQTAEKDNASNYISVALTLRAWIYANLTDVFGDVPFSQASRAEEGILQPVYDSQQDIYTQLLADLERANSLYDHAAGMVYGTDILFGNDTHLWQKFTNSLRLRLLLRISDVDPSAYAKMVTIIEDPTASPVIANVEESVILQVTGVTPNISPWSRALDFSTQHSVAAFFIDILNELDDPRRPFFVTQARAEGADIGYKGIPSGYDDAAFSYSPSYMNNQQVVVPMQIPILTYAEVSFIKAELAQRGYLTGAEDFYKAGIRAAINIVTEENIDDAYFLSPLAIYDGSLERIMLHKYLALYFTDFQQWSEYRRTGYPVLPKTNSMLNDGVMPSRLLYPGIQQIYNPENYQRAIDRMGGDDINFKLWWDVN</sequence>
<keyword evidence="3" id="KW-1185">Reference proteome</keyword>
<dbReference type="Pfam" id="PF12771">
    <property type="entry name" value="SusD-like_2"/>
    <property type="match status" value="1"/>
</dbReference>
<dbReference type="SUPFAM" id="SSF48452">
    <property type="entry name" value="TPR-like"/>
    <property type="match status" value="1"/>
</dbReference>
<dbReference type="Proteomes" id="UP000198670">
    <property type="component" value="Unassembled WGS sequence"/>
</dbReference>
<feature type="signal peptide" evidence="1">
    <location>
        <begin position="1"/>
        <end position="17"/>
    </location>
</feature>
<protein>
    <submittedName>
        <fullName evidence="2">Starch-binding associating with outer membrane</fullName>
    </submittedName>
</protein>
<gene>
    <name evidence="2" type="ORF">SAMN05444682_11320</name>
</gene>
<dbReference type="PROSITE" id="PS51257">
    <property type="entry name" value="PROKAR_LIPOPROTEIN"/>
    <property type="match status" value="1"/>
</dbReference>
<evidence type="ECO:0000256" key="1">
    <source>
        <dbReference type="SAM" id="SignalP"/>
    </source>
</evidence>
<evidence type="ECO:0000313" key="3">
    <source>
        <dbReference type="Proteomes" id="UP000198670"/>
    </source>
</evidence>
<dbReference type="STRING" id="1477437.SAMN05444682_11320"/>
<name>A0A1I3TSJ7_9SPHI</name>
<dbReference type="AlphaFoldDB" id="A0A1I3TSJ7"/>
<accession>A0A1I3TSJ7</accession>
<evidence type="ECO:0000313" key="2">
    <source>
        <dbReference type="EMBL" id="SFJ72507.1"/>
    </source>
</evidence>
<dbReference type="OrthoDB" id="9766256at2"/>
<proteinExistence type="predicted"/>
<feature type="chain" id="PRO_5011641559" evidence="1">
    <location>
        <begin position="18"/>
        <end position="473"/>
    </location>
</feature>
<dbReference type="InterPro" id="IPR011990">
    <property type="entry name" value="TPR-like_helical_dom_sf"/>
</dbReference>
<dbReference type="Gene3D" id="1.25.40.390">
    <property type="match status" value="1"/>
</dbReference>